<proteinExistence type="predicted"/>
<accession>A0A978W463</accession>
<dbReference type="InterPro" id="IPR036047">
    <property type="entry name" value="F-box-like_dom_sf"/>
</dbReference>
<dbReference type="Pfam" id="PF00646">
    <property type="entry name" value="F-box"/>
    <property type="match status" value="1"/>
</dbReference>
<feature type="domain" description="F-box" evidence="1">
    <location>
        <begin position="15"/>
        <end position="54"/>
    </location>
</feature>
<protein>
    <recommendedName>
        <fullName evidence="1">F-box domain-containing protein</fullName>
    </recommendedName>
</protein>
<name>A0A978W463_ZIZJJ</name>
<evidence type="ECO:0000313" key="3">
    <source>
        <dbReference type="Proteomes" id="UP000813462"/>
    </source>
</evidence>
<reference evidence="2" key="1">
    <citation type="journal article" date="2021" name="Front. Plant Sci.">
        <title>Chromosome-Scale Genome Assembly for Chinese Sour Jujube and Insights Into Its Genome Evolution and Domestication Signature.</title>
        <authorList>
            <person name="Shen L.-Y."/>
            <person name="Luo H."/>
            <person name="Wang X.-L."/>
            <person name="Wang X.-M."/>
            <person name="Qiu X.-J."/>
            <person name="Liu H."/>
            <person name="Zhou S.-S."/>
            <person name="Jia K.-H."/>
            <person name="Nie S."/>
            <person name="Bao Y.-T."/>
            <person name="Zhang R.-G."/>
            <person name="Yun Q.-Z."/>
            <person name="Chai Y.-H."/>
            <person name="Lu J.-Y."/>
            <person name="Li Y."/>
            <person name="Zhao S.-W."/>
            <person name="Mao J.-F."/>
            <person name="Jia S.-G."/>
            <person name="Mao Y.-M."/>
        </authorList>
    </citation>
    <scope>NUCLEOTIDE SEQUENCE</scope>
    <source>
        <strain evidence="2">AT0</strain>
        <tissue evidence="2">Leaf</tissue>
    </source>
</reference>
<dbReference type="Proteomes" id="UP000813462">
    <property type="component" value="Unassembled WGS sequence"/>
</dbReference>
<evidence type="ECO:0000313" key="2">
    <source>
        <dbReference type="EMBL" id="KAH7546747.1"/>
    </source>
</evidence>
<dbReference type="InterPro" id="IPR001810">
    <property type="entry name" value="F-box_dom"/>
</dbReference>
<sequence length="210" mass="24666">MENKKIRIHGDVDRIPKLPEETLHIILSKLFMEDASRFSAVSKIFLSAARSFPVLDSTMPYSPKNHQRRHDEDELCCCELVLAKCWGDYLAEAETGHFKDEDELCCELVLAKCWRITWQKLKRATVDEDELCCELVLAKCWRITWQKLKRATVDEDELCCELVLAKCWRITWQKLKRATVGDSITFTYRQPRMKKLFKFPLQTRTSFAVN</sequence>
<comment type="caution">
    <text evidence="2">The sequence shown here is derived from an EMBL/GenBank/DDBJ whole genome shotgun (WGS) entry which is preliminary data.</text>
</comment>
<dbReference type="SUPFAM" id="SSF81383">
    <property type="entry name" value="F-box domain"/>
    <property type="match status" value="1"/>
</dbReference>
<dbReference type="EMBL" id="JAEACU010000001">
    <property type="protein sequence ID" value="KAH7546747.1"/>
    <property type="molecule type" value="Genomic_DNA"/>
</dbReference>
<organism evidence="2 3">
    <name type="scientific">Ziziphus jujuba var. spinosa</name>
    <dbReference type="NCBI Taxonomy" id="714518"/>
    <lineage>
        <taxon>Eukaryota</taxon>
        <taxon>Viridiplantae</taxon>
        <taxon>Streptophyta</taxon>
        <taxon>Embryophyta</taxon>
        <taxon>Tracheophyta</taxon>
        <taxon>Spermatophyta</taxon>
        <taxon>Magnoliopsida</taxon>
        <taxon>eudicotyledons</taxon>
        <taxon>Gunneridae</taxon>
        <taxon>Pentapetalae</taxon>
        <taxon>rosids</taxon>
        <taxon>fabids</taxon>
        <taxon>Rosales</taxon>
        <taxon>Rhamnaceae</taxon>
        <taxon>Paliureae</taxon>
        <taxon>Ziziphus</taxon>
    </lineage>
</organism>
<dbReference type="AlphaFoldDB" id="A0A978W463"/>
<gene>
    <name evidence="2" type="ORF">FEM48_Zijuj01G0234300</name>
</gene>
<evidence type="ECO:0000259" key="1">
    <source>
        <dbReference type="Pfam" id="PF00646"/>
    </source>
</evidence>